<keyword evidence="3" id="KW-1185">Reference proteome</keyword>
<protein>
    <submittedName>
        <fullName evidence="2">Uncharacterized protein</fullName>
    </submittedName>
</protein>
<dbReference type="AlphaFoldDB" id="A0A0S4J3M2"/>
<proteinExistence type="predicted"/>
<reference evidence="3" key="1">
    <citation type="submission" date="2015-09" db="EMBL/GenBank/DDBJ databases">
        <authorList>
            <consortium name="Pathogen Informatics"/>
        </authorList>
    </citation>
    <scope>NUCLEOTIDE SEQUENCE [LARGE SCALE GENOMIC DNA]</scope>
    <source>
        <strain evidence="3">Lake Konstanz</strain>
    </source>
</reference>
<dbReference type="VEuPathDB" id="TriTrypDB:BSAL_77925"/>
<evidence type="ECO:0000313" key="3">
    <source>
        <dbReference type="Proteomes" id="UP000051952"/>
    </source>
</evidence>
<feature type="region of interest" description="Disordered" evidence="1">
    <location>
        <begin position="204"/>
        <end position="225"/>
    </location>
</feature>
<feature type="compositionally biased region" description="Basic residues" evidence="1">
    <location>
        <begin position="214"/>
        <end position="225"/>
    </location>
</feature>
<evidence type="ECO:0000256" key="1">
    <source>
        <dbReference type="SAM" id="MobiDB-lite"/>
    </source>
</evidence>
<gene>
    <name evidence="2" type="ORF">BSAL_77925</name>
</gene>
<organism evidence="2 3">
    <name type="scientific">Bodo saltans</name>
    <name type="common">Flagellated protozoan</name>
    <dbReference type="NCBI Taxonomy" id="75058"/>
    <lineage>
        <taxon>Eukaryota</taxon>
        <taxon>Discoba</taxon>
        <taxon>Euglenozoa</taxon>
        <taxon>Kinetoplastea</taxon>
        <taxon>Metakinetoplastina</taxon>
        <taxon>Eubodonida</taxon>
        <taxon>Bodonidae</taxon>
        <taxon>Bodo</taxon>
    </lineage>
</organism>
<evidence type="ECO:0000313" key="2">
    <source>
        <dbReference type="EMBL" id="CUG33868.1"/>
    </source>
</evidence>
<sequence>MGLPAIVTVLTNATTSTTTSSSGYASSSKRMPMIDVSPNATQIFAQLISVLYGSATSSTTDESSSLALRLVTAGSCASANATDVLTAPTTFSSGAPSESVWRAECAVWRLRLGSGDSHFATTTSMSGTTTTSSALGTLAAVVTNMTRFAEARAYFLSTGVEYTQYHYLYRRWRSAATWGVNVSAANISHNPIQANSMLMLPSAHRASPASCPGRTRRPPPPRHLL</sequence>
<dbReference type="EMBL" id="CYKH01000758">
    <property type="protein sequence ID" value="CUG33868.1"/>
    <property type="molecule type" value="Genomic_DNA"/>
</dbReference>
<dbReference type="Proteomes" id="UP000051952">
    <property type="component" value="Unassembled WGS sequence"/>
</dbReference>
<name>A0A0S4J3M2_BODSA</name>
<accession>A0A0S4J3M2</accession>